<protein>
    <submittedName>
        <fullName evidence="1">Spherulation-specific family 4</fullName>
    </submittedName>
</protein>
<reference evidence="1 2" key="1">
    <citation type="submission" date="2022-03" db="EMBL/GenBank/DDBJ databases">
        <title>Complete genome of Streptomyces rimosus ssp. rimosus R7 (=ATCC 10970).</title>
        <authorList>
            <person name="Beganovic S."/>
            <person name="Ruckert C."/>
            <person name="Busche T."/>
            <person name="Kalinowski J."/>
            <person name="Wittmann C."/>
        </authorList>
    </citation>
    <scope>NUCLEOTIDE SEQUENCE [LARGE SCALE GENOMIC DNA]</scope>
    <source>
        <strain evidence="1 2">R7</strain>
    </source>
</reference>
<organism evidence="1 2">
    <name type="scientific">Streptomyces rimosus subsp. rimosus</name>
    <dbReference type="NCBI Taxonomy" id="132474"/>
    <lineage>
        <taxon>Bacteria</taxon>
        <taxon>Bacillati</taxon>
        <taxon>Actinomycetota</taxon>
        <taxon>Actinomycetes</taxon>
        <taxon>Kitasatosporales</taxon>
        <taxon>Streptomycetaceae</taxon>
        <taxon>Streptomyces</taxon>
    </lineage>
</organism>
<proteinExistence type="predicted"/>
<dbReference type="InterPro" id="IPR021986">
    <property type="entry name" value="Spherulin4"/>
</dbReference>
<accession>A0ABY3Z3Y3</accession>
<dbReference type="PANTHER" id="PTHR35040:SF9">
    <property type="entry name" value="4-LIKE CELL SURFACE PROTEIN, PUTATIVE (AFU_ORTHOLOGUE AFUA_4G14080)-RELATED"/>
    <property type="match status" value="1"/>
</dbReference>
<sequence length="268" mass="29060">MPYLTTPVDGGRAATGAAPLGVGVPGFAHPLMAPTEWAELLRLSRGLACTGGAGRAPGPQGTAAALHWVVLNVARGPGARPDPYCLPATAQLRDAGARLLGHLDLEHGARPFGELVSDAHRFLDWYKVDGFYLDSCPTERTQLSETRRLTTTLRALRDGAHLVTGHGRHPHPGYADAADQLVTFAGRWSDYRWSQVAEWTAEYPAGRFCHLVHGVPRTHLEEALRIARWQGAGTVYFTDRLDHGGGAWESLPGYWDEFVSRIGPGVSE</sequence>
<evidence type="ECO:0000313" key="2">
    <source>
        <dbReference type="Proteomes" id="UP000829494"/>
    </source>
</evidence>
<dbReference type="GeneID" id="66857713"/>
<keyword evidence="2" id="KW-1185">Reference proteome</keyword>
<dbReference type="Pfam" id="PF12138">
    <property type="entry name" value="Spherulin4"/>
    <property type="match status" value="1"/>
</dbReference>
<dbReference type="EMBL" id="CP094298">
    <property type="protein sequence ID" value="UNZ03189.1"/>
    <property type="molecule type" value="Genomic_DNA"/>
</dbReference>
<evidence type="ECO:0000313" key="1">
    <source>
        <dbReference type="EMBL" id="UNZ03189.1"/>
    </source>
</evidence>
<dbReference type="RefSeq" id="WP_003984445.1">
    <property type="nucleotide sequence ID" value="NZ_CP043497.1"/>
</dbReference>
<gene>
    <name evidence="1" type="ORF">SRIMR7_13625</name>
</gene>
<dbReference type="Proteomes" id="UP000829494">
    <property type="component" value="Chromosome"/>
</dbReference>
<dbReference type="PANTHER" id="PTHR35040">
    <property type="match status" value="1"/>
</dbReference>
<name>A0ABY3Z3Y3_STRRM</name>